<sequence length="96" mass="11683">MPLSKFARKILLVKNSDLKLKLRKRSRNWVHEFNEERISLGELYHLYYHDKFYNYLRMTKNTFDMLLEKLENHLGGPGTNYRQKISPEQRLVLTVR</sequence>
<name>A0A2J7QVJ8_9NEOP</name>
<accession>A0A2J7QVJ8</accession>
<dbReference type="EMBL" id="NEVH01010060">
    <property type="protein sequence ID" value="PNF32594.1"/>
    <property type="molecule type" value="Genomic_DNA"/>
</dbReference>
<dbReference type="STRING" id="105785.A0A2J7QVJ8"/>
<evidence type="ECO:0000313" key="2">
    <source>
        <dbReference type="Proteomes" id="UP000235965"/>
    </source>
</evidence>
<evidence type="ECO:0000313" key="1">
    <source>
        <dbReference type="EMBL" id="PNF32594.1"/>
    </source>
</evidence>
<organism evidence="1 2">
    <name type="scientific">Cryptotermes secundus</name>
    <dbReference type="NCBI Taxonomy" id="105785"/>
    <lineage>
        <taxon>Eukaryota</taxon>
        <taxon>Metazoa</taxon>
        <taxon>Ecdysozoa</taxon>
        <taxon>Arthropoda</taxon>
        <taxon>Hexapoda</taxon>
        <taxon>Insecta</taxon>
        <taxon>Pterygota</taxon>
        <taxon>Neoptera</taxon>
        <taxon>Polyneoptera</taxon>
        <taxon>Dictyoptera</taxon>
        <taxon>Blattodea</taxon>
        <taxon>Blattoidea</taxon>
        <taxon>Termitoidae</taxon>
        <taxon>Kalotermitidae</taxon>
        <taxon>Cryptotermitinae</taxon>
        <taxon>Cryptotermes</taxon>
    </lineage>
</organism>
<dbReference type="AlphaFoldDB" id="A0A2J7QVJ8"/>
<comment type="caution">
    <text evidence="1">The sequence shown here is derived from an EMBL/GenBank/DDBJ whole genome shotgun (WGS) entry which is preliminary data.</text>
</comment>
<reference evidence="1 2" key="1">
    <citation type="submission" date="2017-12" db="EMBL/GenBank/DDBJ databases">
        <title>Hemimetabolous genomes reveal molecular basis of termite eusociality.</title>
        <authorList>
            <person name="Harrison M.C."/>
            <person name="Jongepier E."/>
            <person name="Robertson H.M."/>
            <person name="Arning N."/>
            <person name="Bitard-Feildel T."/>
            <person name="Chao H."/>
            <person name="Childers C.P."/>
            <person name="Dinh H."/>
            <person name="Doddapaneni H."/>
            <person name="Dugan S."/>
            <person name="Gowin J."/>
            <person name="Greiner C."/>
            <person name="Han Y."/>
            <person name="Hu H."/>
            <person name="Hughes D.S.T."/>
            <person name="Huylmans A.-K."/>
            <person name="Kemena C."/>
            <person name="Kremer L.P.M."/>
            <person name="Lee S.L."/>
            <person name="Lopez-Ezquerra A."/>
            <person name="Mallet L."/>
            <person name="Monroy-Kuhn J.M."/>
            <person name="Moser A."/>
            <person name="Murali S.C."/>
            <person name="Muzny D.M."/>
            <person name="Otani S."/>
            <person name="Piulachs M.-D."/>
            <person name="Poelchau M."/>
            <person name="Qu J."/>
            <person name="Schaub F."/>
            <person name="Wada-Katsumata A."/>
            <person name="Worley K.C."/>
            <person name="Xie Q."/>
            <person name="Ylla G."/>
            <person name="Poulsen M."/>
            <person name="Gibbs R.A."/>
            <person name="Schal C."/>
            <person name="Richards S."/>
            <person name="Belles X."/>
            <person name="Korb J."/>
            <person name="Bornberg-Bauer E."/>
        </authorList>
    </citation>
    <scope>NUCLEOTIDE SEQUENCE [LARGE SCALE GENOMIC DNA]</scope>
    <source>
        <tissue evidence="1">Whole body</tissue>
    </source>
</reference>
<proteinExistence type="predicted"/>
<protein>
    <submittedName>
        <fullName evidence="1">Uncharacterized protein</fullName>
    </submittedName>
</protein>
<keyword evidence="2" id="KW-1185">Reference proteome</keyword>
<gene>
    <name evidence="1" type="ORF">B7P43_G18407</name>
</gene>
<dbReference type="Proteomes" id="UP000235965">
    <property type="component" value="Unassembled WGS sequence"/>
</dbReference>
<dbReference type="InParanoid" id="A0A2J7QVJ8"/>